<comment type="caution">
    <text evidence="1">The sequence shown here is derived from an EMBL/GenBank/DDBJ whole genome shotgun (WGS) entry which is preliminary data.</text>
</comment>
<name>A0AAN5CUV6_9BILA</name>
<evidence type="ECO:0000313" key="1">
    <source>
        <dbReference type="EMBL" id="GMR51086.1"/>
    </source>
</evidence>
<organism evidence="1 2">
    <name type="scientific">Pristionchus mayeri</name>
    <dbReference type="NCBI Taxonomy" id="1317129"/>
    <lineage>
        <taxon>Eukaryota</taxon>
        <taxon>Metazoa</taxon>
        <taxon>Ecdysozoa</taxon>
        <taxon>Nematoda</taxon>
        <taxon>Chromadorea</taxon>
        <taxon>Rhabditida</taxon>
        <taxon>Rhabditina</taxon>
        <taxon>Diplogasteromorpha</taxon>
        <taxon>Diplogasteroidea</taxon>
        <taxon>Neodiplogasteridae</taxon>
        <taxon>Pristionchus</taxon>
    </lineage>
</organism>
<reference evidence="2" key="1">
    <citation type="submission" date="2022-10" db="EMBL/GenBank/DDBJ databases">
        <title>Genome assembly of Pristionchus species.</title>
        <authorList>
            <person name="Yoshida K."/>
            <person name="Sommer R.J."/>
        </authorList>
    </citation>
    <scope>NUCLEOTIDE SEQUENCE [LARGE SCALE GENOMIC DNA]</scope>
    <source>
        <strain evidence="2">RS5460</strain>
    </source>
</reference>
<sequence length="74" mass="8028">SVSCDSFVDMLTEDIQCYCEARSNGRLTTNGLCRRKRESKCDAGLIDVGGTCVGANAIEVSSRVCIYSSFNTYS</sequence>
<gene>
    <name evidence="1" type="ORF">PMAYCL1PPCAC_21280</name>
</gene>
<accession>A0AAN5CUV6</accession>
<proteinExistence type="predicted"/>
<feature type="non-terminal residue" evidence="1">
    <location>
        <position position="1"/>
    </location>
</feature>
<dbReference type="AlphaFoldDB" id="A0AAN5CUV6"/>
<evidence type="ECO:0000313" key="2">
    <source>
        <dbReference type="Proteomes" id="UP001328107"/>
    </source>
</evidence>
<protein>
    <submittedName>
        <fullName evidence="1">Uncharacterized protein</fullName>
    </submittedName>
</protein>
<dbReference type="EMBL" id="BTRK01000005">
    <property type="protein sequence ID" value="GMR51086.1"/>
    <property type="molecule type" value="Genomic_DNA"/>
</dbReference>
<dbReference type="Proteomes" id="UP001328107">
    <property type="component" value="Unassembled WGS sequence"/>
</dbReference>
<keyword evidence="2" id="KW-1185">Reference proteome</keyword>